<reference evidence="2 3" key="1">
    <citation type="journal article" date="2011" name="Stand. Genomic Sci.">
        <title>Complete genome sequence of Rhodospirillum rubrum type strain (S1).</title>
        <authorList>
            <person name="Munk A.C."/>
            <person name="Copeland A."/>
            <person name="Lucas S."/>
            <person name="Lapidus A."/>
            <person name="Del Rio T.G."/>
            <person name="Barry K."/>
            <person name="Detter J.C."/>
            <person name="Hammon N."/>
            <person name="Israni S."/>
            <person name="Pitluck S."/>
            <person name="Brettin T."/>
            <person name="Bruce D."/>
            <person name="Han C."/>
            <person name="Tapia R."/>
            <person name="Gilna P."/>
            <person name="Schmutz J."/>
            <person name="Larimer F."/>
            <person name="Land M."/>
            <person name="Kyrpides N.C."/>
            <person name="Mavromatis K."/>
            <person name="Richardson P."/>
            <person name="Rohde M."/>
            <person name="Goker M."/>
            <person name="Klenk H.P."/>
            <person name="Zhang Y."/>
            <person name="Roberts G.P."/>
            <person name="Reslewic S."/>
            <person name="Schwartz D.C."/>
        </authorList>
    </citation>
    <scope>NUCLEOTIDE SEQUENCE [LARGE SCALE GENOMIC DNA]</scope>
    <source>
        <strain evidence="3">ATCC 11170 / ATH 1.1.1 / DSM 467 / LMG 4362 / NCIMB 8255 / S1</strain>
    </source>
</reference>
<evidence type="ECO:0000259" key="1">
    <source>
        <dbReference type="Pfam" id="PF21839"/>
    </source>
</evidence>
<dbReference type="AlphaFoldDB" id="Q2RTB5"/>
<dbReference type="RefSeq" id="WP_011389583.1">
    <property type="nucleotide sequence ID" value="NC_007643.1"/>
</dbReference>
<accession>Q2RTB5</accession>
<keyword evidence="3" id="KW-1185">Reference proteome</keyword>
<dbReference type="EnsemblBacteria" id="ABC22630">
    <property type="protein sequence ID" value="ABC22630"/>
    <property type="gene ID" value="Rru_A1830"/>
</dbReference>
<sequence>MAEKPPLPPKDVLFEIRQSGAMVRVSAIDAESGIEAVLVGPAAAGLHTLKTNALRKLAFVIERERLKRGR</sequence>
<name>Q2RTB5_RHORT</name>
<evidence type="ECO:0000313" key="3">
    <source>
        <dbReference type="Proteomes" id="UP000001929"/>
    </source>
</evidence>
<dbReference type="PATRIC" id="fig|269796.9.peg.1908"/>
<dbReference type="STRING" id="269796.Rru_A1830"/>
<evidence type="ECO:0000313" key="2">
    <source>
        <dbReference type="EMBL" id="ABC22630.1"/>
    </source>
</evidence>
<gene>
    <name evidence="2" type="ordered locus">Rru_A1830</name>
</gene>
<protein>
    <recommendedName>
        <fullName evidence="1">DUF6898 domain-containing protein</fullName>
    </recommendedName>
</protein>
<dbReference type="KEGG" id="rru:Rru_A1830"/>
<dbReference type="Proteomes" id="UP000001929">
    <property type="component" value="Chromosome"/>
</dbReference>
<dbReference type="InterPro" id="IPR054193">
    <property type="entry name" value="DUF6898"/>
</dbReference>
<proteinExistence type="predicted"/>
<dbReference type="HOGENOM" id="CLU_194277_1_0_5"/>
<organism evidence="2 3">
    <name type="scientific">Rhodospirillum rubrum (strain ATCC 11170 / ATH 1.1.1 / DSM 467 / LMG 4362 / NCIMB 8255 / S1)</name>
    <dbReference type="NCBI Taxonomy" id="269796"/>
    <lineage>
        <taxon>Bacteria</taxon>
        <taxon>Pseudomonadati</taxon>
        <taxon>Pseudomonadota</taxon>
        <taxon>Alphaproteobacteria</taxon>
        <taxon>Rhodospirillales</taxon>
        <taxon>Rhodospirillaceae</taxon>
        <taxon>Rhodospirillum</taxon>
    </lineage>
</organism>
<dbReference type="EMBL" id="CP000230">
    <property type="protein sequence ID" value="ABC22630.1"/>
    <property type="molecule type" value="Genomic_DNA"/>
</dbReference>
<feature type="domain" description="DUF6898" evidence="1">
    <location>
        <begin position="10"/>
        <end position="64"/>
    </location>
</feature>
<dbReference type="Pfam" id="PF21839">
    <property type="entry name" value="DUF6898"/>
    <property type="match status" value="1"/>
</dbReference>